<protein>
    <submittedName>
        <fullName evidence="2">ATP synthase FO subunit 8</fullName>
    </submittedName>
</protein>
<geneLocation type="mitochondrion" evidence="2"/>
<reference evidence="2" key="1">
    <citation type="submission" date="2015-06" db="EMBL/GenBank/DDBJ databases">
        <title>Dolichogenide sp.n. mitochondrion, partial genome.</title>
        <authorList>
            <person name="Song S.N."/>
            <person name="Chen X.X."/>
        </authorList>
    </citation>
    <scope>NUCLEOTIDE SEQUENCE</scope>
</reference>
<gene>
    <name evidence="2" type="primary">ATP8</name>
</gene>
<keyword evidence="1" id="KW-0812">Transmembrane</keyword>
<proteinExistence type="predicted"/>
<dbReference type="EMBL" id="KT215851">
    <property type="protein sequence ID" value="APF47499.1"/>
    <property type="molecule type" value="Genomic_DNA"/>
</dbReference>
<accession>A0A6F8AKX0</accession>
<evidence type="ECO:0000256" key="1">
    <source>
        <dbReference type="SAM" id="Phobius"/>
    </source>
</evidence>
<dbReference type="AlphaFoldDB" id="A0A6F8AKX0"/>
<organism evidence="2">
    <name type="scientific">Dolichogenidea sp. n. SNS-2016</name>
    <dbReference type="NCBI Taxonomy" id="1911509"/>
    <lineage>
        <taxon>Eukaryota</taxon>
        <taxon>Metazoa</taxon>
        <taxon>Ecdysozoa</taxon>
        <taxon>Arthropoda</taxon>
        <taxon>Hexapoda</taxon>
        <taxon>Insecta</taxon>
        <taxon>Pterygota</taxon>
        <taxon>Neoptera</taxon>
        <taxon>Endopterygota</taxon>
        <taxon>Hymenoptera</taxon>
        <taxon>Apocrita</taxon>
        <taxon>Ichneumonoidea</taxon>
        <taxon>Braconidae</taxon>
        <taxon>Microgastrinae</taxon>
        <taxon>Dolichogenidea</taxon>
    </lineage>
</organism>
<evidence type="ECO:0000313" key="2">
    <source>
        <dbReference type="EMBL" id="APF47499.1"/>
    </source>
</evidence>
<sequence length="52" mass="6638">MPQMSSMDWLILMIFFIFIYLMFLVYIYFMLKLNFLKLSILYSKQFFLNKWY</sequence>
<keyword evidence="1" id="KW-1133">Transmembrane helix</keyword>
<keyword evidence="2" id="KW-0496">Mitochondrion</keyword>
<keyword evidence="1" id="KW-0472">Membrane</keyword>
<feature type="transmembrane region" description="Helical" evidence="1">
    <location>
        <begin position="9"/>
        <end position="29"/>
    </location>
</feature>
<name>A0A6F8AKX0_9HYME</name>